<protein>
    <submittedName>
        <fullName evidence="1">Uncharacterized protein</fullName>
    </submittedName>
</protein>
<dbReference type="RefSeq" id="WP_369857071.1">
    <property type="nucleotide sequence ID" value="NZ_JBBKTX010000001.1"/>
</dbReference>
<name>A0ABW8ND43_9GAMM</name>
<proteinExistence type="predicted"/>
<reference evidence="1 2" key="1">
    <citation type="submission" date="2024-03" db="EMBL/GenBank/DDBJ databases">
        <title>High-quality draft genome sequence of Oceanobacter sp. wDCs-4.</title>
        <authorList>
            <person name="Dong C."/>
        </authorList>
    </citation>
    <scope>NUCLEOTIDE SEQUENCE [LARGE SCALE GENOMIC DNA]</scope>
    <source>
        <strain evidence="2">wDCs-4</strain>
    </source>
</reference>
<evidence type="ECO:0000313" key="2">
    <source>
        <dbReference type="Proteomes" id="UP001620597"/>
    </source>
</evidence>
<organism evidence="1 2">
    <name type="scientific">Oceanobacter antarcticus</name>
    <dbReference type="NCBI Taxonomy" id="3133425"/>
    <lineage>
        <taxon>Bacteria</taxon>
        <taxon>Pseudomonadati</taxon>
        <taxon>Pseudomonadota</taxon>
        <taxon>Gammaproteobacteria</taxon>
        <taxon>Oceanospirillales</taxon>
        <taxon>Oceanospirillaceae</taxon>
        <taxon>Oceanobacter</taxon>
    </lineage>
</organism>
<sequence length="125" mass="13483">MLIETSSDLIVSDHVTTLANGVRVDAATLLNGCVLTIGRDGLALYRHLDALQDPLGNGLIRSVALTDAACLPDCSPLIREHRAGYVGLAEGFVLLIGLNDVRLFANKQDALANTHELQRMSLEYQ</sequence>
<dbReference type="Proteomes" id="UP001620597">
    <property type="component" value="Unassembled WGS sequence"/>
</dbReference>
<dbReference type="EMBL" id="JBBKTX010000001">
    <property type="protein sequence ID" value="MFK4750859.1"/>
    <property type="molecule type" value="Genomic_DNA"/>
</dbReference>
<accession>A0ABW8ND43</accession>
<evidence type="ECO:0000313" key="1">
    <source>
        <dbReference type="EMBL" id="MFK4750859.1"/>
    </source>
</evidence>
<gene>
    <name evidence="1" type="ORF">WG929_00415</name>
</gene>
<keyword evidence="2" id="KW-1185">Reference proteome</keyword>
<comment type="caution">
    <text evidence="1">The sequence shown here is derived from an EMBL/GenBank/DDBJ whole genome shotgun (WGS) entry which is preliminary data.</text>
</comment>